<organism evidence="2">
    <name type="scientific">Streptomyces sp. NBC_00049</name>
    <dbReference type="NCBI Taxonomy" id="2903617"/>
    <lineage>
        <taxon>Bacteria</taxon>
        <taxon>Bacillati</taxon>
        <taxon>Actinomycetota</taxon>
        <taxon>Actinomycetes</taxon>
        <taxon>Kitasatosporales</taxon>
        <taxon>Streptomycetaceae</taxon>
        <taxon>Streptomyces</taxon>
    </lineage>
</organism>
<protein>
    <submittedName>
        <fullName evidence="2">Uncharacterized protein</fullName>
    </submittedName>
</protein>
<feature type="compositionally biased region" description="Basic and acidic residues" evidence="1">
    <location>
        <begin position="73"/>
        <end position="82"/>
    </location>
</feature>
<reference evidence="2" key="1">
    <citation type="submission" date="2022-10" db="EMBL/GenBank/DDBJ databases">
        <title>The complete genomes of actinobacterial strains from the NBC collection.</title>
        <authorList>
            <person name="Joergensen T.S."/>
            <person name="Alvarez Arevalo M."/>
            <person name="Sterndorff E.B."/>
            <person name="Faurdal D."/>
            <person name="Vuksanovic O."/>
            <person name="Mourched A.-S."/>
            <person name="Charusanti P."/>
            <person name="Shaw S."/>
            <person name="Blin K."/>
            <person name="Weber T."/>
        </authorList>
    </citation>
    <scope>NUCLEOTIDE SEQUENCE</scope>
    <source>
        <strain evidence="2">NBC_00049</strain>
    </source>
</reference>
<feature type="compositionally biased region" description="Basic residues" evidence="1">
    <location>
        <begin position="56"/>
        <end position="65"/>
    </location>
</feature>
<evidence type="ECO:0000256" key="1">
    <source>
        <dbReference type="SAM" id="MobiDB-lite"/>
    </source>
</evidence>
<evidence type="ECO:0000313" key="2">
    <source>
        <dbReference type="EMBL" id="WTU73944.1"/>
    </source>
</evidence>
<gene>
    <name evidence="2" type="ORF">OG327_11710</name>
</gene>
<sequence>MTDGQLDFDTAWRAAPEAVRRSLALAHEALTAGGLAVGAVLTDAAERCCAGDATRRTRRGPRAGPRRGTVGRCGEHRRPTPR</sequence>
<dbReference type="EMBL" id="CP108264">
    <property type="protein sequence ID" value="WTU73944.1"/>
    <property type="molecule type" value="Genomic_DNA"/>
</dbReference>
<feature type="region of interest" description="Disordered" evidence="1">
    <location>
        <begin position="52"/>
        <end position="82"/>
    </location>
</feature>
<name>A0AAU2JMG3_9ACTN</name>
<dbReference type="AlphaFoldDB" id="A0AAU2JMG3"/>
<proteinExistence type="predicted"/>
<accession>A0AAU2JMG3</accession>